<dbReference type="InterPro" id="IPR051620">
    <property type="entry name" value="ORF904-like_C"/>
</dbReference>
<evidence type="ECO:0000313" key="3">
    <source>
        <dbReference type="EMBL" id="OLF11869.1"/>
    </source>
</evidence>
<sequence>MNPTRDALVAAAVAATERGWHVFPLRAGSKEPAVHGEARCTRQGDCRDGHRTPEQRAVAALSARDRNTWQAKGWNVAIATGPSGLLVVDLDVPKPDDKPRPDAWNLPGILDGLDVFVAVCEQAGQPVPWDTFTVRTPSGGTHFYFIAPHGVQLRNTGGDRGRGLGWKVDTRAWGGHVVAPGSVVDGHAYRVENDTDPRPLPQWLCERLTPTPLPKVPTKPVARLQGRRGAFLDAAVRGEVERVTSATSERNWALYHAAVALGQLVAGGALSEQDVRAELISAAAGHIAADAYSERQAHQTITSGLRAGANRPRRVA</sequence>
<proteinExistence type="predicted"/>
<keyword evidence="4" id="KW-1185">Reference proteome</keyword>
<dbReference type="STRING" id="1912961.BU204_29945"/>
<dbReference type="Pfam" id="PF09250">
    <property type="entry name" value="Prim-Pol"/>
    <property type="match status" value="1"/>
</dbReference>
<reference evidence="3 4" key="1">
    <citation type="submission" date="2016-12" db="EMBL/GenBank/DDBJ databases">
        <title>The draft genome sequence of Actinophytocola sp. 11-183.</title>
        <authorList>
            <person name="Wang W."/>
            <person name="Yuan L."/>
        </authorList>
    </citation>
    <scope>NUCLEOTIDE SEQUENCE [LARGE SCALE GENOMIC DNA]</scope>
    <source>
        <strain evidence="3 4">11-183</strain>
    </source>
</reference>
<dbReference type="Proteomes" id="UP000185596">
    <property type="component" value="Unassembled WGS sequence"/>
</dbReference>
<dbReference type="SUPFAM" id="SSF56747">
    <property type="entry name" value="Prim-pol domain"/>
    <property type="match status" value="1"/>
</dbReference>
<dbReference type="OrthoDB" id="3218228at2"/>
<evidence type="ECO:0000259" key="2">
    <source>
        <dbReference type="SMART" id="SM00943"/>
    </source>
</evidence>
<evidence type="ECO:0000313" key="4">
    <source>
        <dbReference type="Proteomes" id="UP000185596"/>
    </source>
</evidence>
<name>A0A1Q8CBZ0_9PSEU</name>
<accession>A0A1Q8CBZ0</accession>
<dbReference type="GO" id="GO:0016787">
    <property type="term" value="F:hydrolase activity"/>
    <property type="evidence" value="ECO:0007669"/>
    <property type="project" value="UniProtKB-KW"/>
</dbReference>
<dbReference type="PANTHER" id="PTHR35372">
    <property type="entry name" value="ATP BINDING PROTEIN-RELATED"/>
    <property type="match status" value="1"/>
</dbReference>
<comment type="caution">
    <text evidence="3">The sequence shown here is derived from an EMBL/GenBank/DDBJ whole genome shotgun (WGS) entry which is preliminary data.</text>
</comment>
<dbReference type="CDD" id="cd04859">
    <property type="entry name" value="Prim_Pol"/>
    <property type="match status" value="1"/>
</dbReference>
<feature type="domain" description="DNA primase/polymerase bifunctional N-terminal" evidence="2">
    <location>
        <begin position="12"/>
        <end position="204"/>
    </location>
</feature>
<organism evidence="3 4">
    <name type="scientific">Actinophytocola xanthii</name>
    <dbReference type="NCBI Taxonomy" id="1912961"/>
    <lineage>
        <taxon>Bacteria</taxon>
        <taxon>Bacillati</taxon>
        <taxon>Actinomycetota</taxon>
        <taxon>Actinomycetes</taxon>
        <taxon>Pseudonocardiales</taxon>
        <taxon>Pseudonocardiaceae</taxon>
    </lineage>
</organism>
<evidence type="ECO:0000256" key="1">
    <source>
        <dbReference type="ARBA" id="ARBA00022801"/>
    </source>
</evidence>
<gene>
    <name evidence="3" type="ORF">BU204_29945</name>
</gene>
<dbReference type="EMBL" id="MSIE01000065">
    <property type="protein sequence ID" value="OLF11869.1"/>
    <property type="molecule type" value="Genomic_DNA"/>
</dbReference>
<dbReference type="InterPro" id="IPR015330">
    <property type="entry name" value="DNA_primase/pol_bifunc_N"/>
</dbReference>
<dbReference type="AlphaFoldDB" id="A0A1Q8CBZ0"/>
<keyword evidence="1" id="KW-0378">Hydrolase</keyword>
<dbReference type="PANTHER" id="PTHR35372:SF2">
    <property type="entry name" value="SF3 HELICASE DOMAIN-CONTAINING PROTEIN"/>
    <property type="match status" value="1"/>
</dbReference>
<protein>
    <submittedName>
        <fullName evidence="3">DNA primase</fullName>
    </submittedName>
</protein>
<dbReference type="SMART" id="SM00943">
    <property type="entry name" value="Prim-Pol"/>
    <property type="match status" value="1"/>
</dbReference>